<comment type="caution">
    <text evidence="2">The sequence shown here is derived from an EMBL/GenBank/DDBJ whole genome shotgun (WGS) entry which is preliminary data.</text>
</comment>
<dbReference type="Gene3D" id="3.40.50.1820">
    <property type="entry name" value="alpha/beta hydrolase"/>
    <property type="match status" value="1"/>
</dbReference>
<dbReference type="SUPFAM" id="SSF54593">
    <property type="entry name" value="Glyoxalase/Bleomycin resistance protein/Dihydroxybiphenyl dioxygenase"/>
    <property type="match status" value="1"/>
</dbReference>
<dbReference type="RefSeq" id="WP_281735267.1">
    <property type="nucleotide sequence ID" value="NZ_JAKETQ010000001.1"/>
</dbReference>
<dbReference type="InterPro" id="IPR037523">
    <property type="entry name" value="VOC_core"/>
</dbReference>
<dbReference type="SUPFAM" id="SSF53474">
    <property type="entry name" value="alpha/beta-Hydrolases"/>
    <property type="match status" value="1"/>
</dbReference>
<feature type="domain" description="VOC" evidence="1">
    <location>
        <begin position="4"/>
        <end position="129"/>
    </location>
</feature>
<organism evidence="2 3">
    <name type="scientific">Paradevosia shaoguanensis</name>
    <dbReference type="NCBI Taxonomy" id="1335043"/>
    <lineage>
        <taxon>Bacteria</taxon>
        <taxon>Pseudomonadati</taxon>
        <taxon>Pseudomonadota</taxon>
        <taxon>Alphaproteobacteria</taxon>
        <taxon>Hyphomicrobiales</taxon>
        <taxon>Devosiaceae</taxon>
        <taxon>Paradevosia</taxon>
    </lineage>
</organism>
<dbReference type="Gene3D" id="3.10.180.10">
    <property type="entry name" value="2,3-Dihydroxybiphenyl 1,2-Dioxygenase, domain 1"/>
    <property type="match status" value="2"/>
</dbReference>
<dbReference type="PANTHER" id="PTHR36110">
    <property type="entry name" value="RING-CLEAVING DIOXYGENASE MHQE-RELATED"/>
    <property type="match status" value="1"/>
</dbReference>
<protein>
    <submittedName>
        <fullName evidence="2">VOC family protein</fullName>
    </submittedName>
</protein>
<accession>A0AA41UAS3</accession>
<dbReference type="PANTHER" id="PTHR36110:SF2">
    <property type="entry name" value="RING-CLEAVING DIOXYGENASE MHQE-RELATED"/>
    <property type="match status" value="1"/>
</dbReference>
<dbReference type="InterPro" id="IPR029058">
    <property type="entry name" value="AB_hydrolase_fold"/>
</dbReference>
<evidence type="ECO:0000259" key="1">
    <source>
        <dbReference type="PROSITE" id="PS51819"/>
    </source>
</evidence>
<sequence>MTSGIHHVTLITRKVQANVDFYAGFLGLRLVKRTGGYEDAEQLHLFYGDSEGSPGSLITFLVWEDGSQGRVGLAQVGEIALAVPPVSIGFWLTRALRFGIKHQGPVAEFDEPVLKLTDPDGITVKLVGVALEGGAPPWSVAGIPEADAVRRIRGVTLMSDVPDQTGAFLATHFGYAHAARSGSLERMVSESGDIVDIRDASGFWPGAPGTGVADHVAFRAPDRERVDAVERALRSRNASIVNVHDRKYFYSLYVREPGNILFEFATDAPGMMVDEPAETLGTQLMIPPEREADAEMIRLRLPQFSMPDEDRVRYVDLPFVHRFHVPANPDGSTIVLLHGSGGNEADLMPLAARAAPRATLLGVRGRATEEGTARWFRREGPLNFDQADIRAEAEAFEAFVAGVMEAYEVDPRRTTFMGYSNGANFMLAVMQLRRDVVNRAIALRPVKVLADSEGADLSGTHILIVLGKNDALFRERGDELFAELTRLGADTALAEVDHGHELGEDDVETIRRWLAI</sequence>
<dbReference type="InterPro" id="IPR052537">
    <property type="entry name" value="Extradiol_RC_dioxygenase"/>
</dbReference>
<gene>
    <name evidence="2" type="ORF">ML536_05990</name>
</gene>
<name>A0AA41UAS3_9HYPH</name>
<dbReference type="Pfam" id="PF00903">
    <property type="entry name" value="Glyoxalase"/>
    <property type="match status" value="1"/>
</dbReference>
<keyword evidence="3" id="KW-1185">Reference proteome</keyword>
<proteinExistence type="predicted"/>
<dbReference type="Proteomes" id="UP001156140">
    <property type="component" value="Unassembled WGS sequence"/>
</dbReference>
<dbReference type="EMBL" id="JALAZD010000001">
    <property type="protein sequence ID" value="MCI0126372.1"/>
    <property type="molecule type" value="Genomic_DNA"/>
</dbReference>
<evidence type="ECO:0000313" key="3">
    <source>
        <dbReference type="Proteomes" id="UP001156140"/>
    </source>
</evidence>
<dbReference type="PROSITE" id="PS51819">
    <property type="entry name" value="VOC"/>
    <property type="match status" value="2"/>
</dbReference>
<reference evidence="2" key="1">
    <citation type="submission" date="2022-03" db="EMBL/GenBank/DDBJ databases">
        <title>The complete genome sequence of a Methyloterrigena soli.</title>
        <authorList>
            <person name="Zi Z."/>
        </authorList>
    </citation>
    <scope>NUCLEOTIDE SEQUENCE</scope>
    <source>
        <strain evidence="2">M48</strain>
    </source>
</reference>
<feature type="domain" description="VOC" evidence="1">
    <location>
        <begin position="151"/>
        <end position="267"/>
    </location>
</feature>
<dbReference type="AlphaFoldDB" id="A0AA41UAS3"/>
<dbReference type="InterPro" id="IPR004360">
    <property type="entry name" value="Glyas_Fos-R_dOase_dom"/>
</dbReference>
<evidence type="ECO:0000313" key="2">
    <source>
        <dbReference type="EMBL" id="MCI0126372.1"/>
    </source>
</evidence>
<dbReference type="InterPro" id="IPR029068">
    <property type="entry name" value="Glyas_Bleomycin-R_OHBP_Dase"/>
</dbReference>